<comment type="caution">
    <text evidence="1">The sequence shown here is derived from an EMBL/GenBank/DDBJ whole genome shotgun (WGS) entry which is preliminary data.</text>
</comment>
<evidence type="ECO:0008006" key="3">
    <source>
        <dbReference type="Google" id="ProtNLM"/>
    </source>
</evidence>
<accession>A0A396RPL9</accession>
<protein>
    <recommendedName>
        <fullName evidence="3">Phage tail protein</fullName>
    </recommendedName>
</protein>
<reference evidence="1 2" key="1">
    <citation type="submission" date="2018-08" db="EMBL/GenBank/DDBJ databases">
        <title>The multiple taxonomic identification of Sphingomonas gilva.</title>
        <authorList>
            <person name="Zhu D."/>
            <person name="Zheng S."/>
        </authorList>
    </citation>
    <scope>NUCLEOTIDE SEQUENCE [LARGE SCALE GENOMIC DNA]</scope>
    <source>
        <strain evidence="1 2">ZDH117</strain>
    </source>
</reference>
<sequence>MTDIALIWDAEPGAADVALEGGRLVTDDGLRTAILISLFSDARAQDDDPLPQPGADRRGWWGDAFGTEGDATGSRLWLLSREKITAATVARAREYAREALAWLTADGVCSAYAIEAEAQAPDILAIGVVLDRPEGPARQRYDFTWNASTGAVA</sequence>
<name>A0A396RPL9_9SPHN</name>
<dbReference type="Proteomes" id="UP000266693">
    <property type="component" value="Unassembled WGS sequence"/>
</dbReference>
<keyword evidence="2" id="KW-1185">Reference proteome</keyword>
<dbReference type="InterPro" id="IPR010877">
    <property type="entry name" value="Phage_Mu_Gp46"/>
</dbReference>
<dbReference type="AlphaFoldDB" id="A0A396RPL9"/>
<dbReference type="EMBL" id="QWLV01000005">
    <property type="protein sequence ID" value="RHW17212.1"/>
    <property type="molecule type" value="Genomic_DNA"/>
</dbReference>
<evidence type="ECO:0000313" key="2">
    <source>
        <dbReference type="Proteomes" id="UP000266693"/>
    </source>
</evidence>
<dbReference type="OrthoDB" id="5677166at2"/>
<gene>
    <name evidence="1" type="ORF">D1610_11730</name>
</gene>
<evidence type="ECO:0000313" key="1">
    <source>
        <dbReference type="EMBL" id="RHW17212.1"/>
    </source>
</evidence>
<organism evidence="1 2">
    <name type="scientific">Sphingomonas gilva</name>
    <dbReference type="NCBI Taxonomy" id="2305907"/>
    <lineage>
        <taxon>Bacteria</taxon>
        <taxon>Pseudomonadati</taxon>
        <taxon>Pseudomonadota</taxon>
        <taxon>Alphaproteobacteria</taxon>
        <taxon>Sphingomonadales</taxon>
        <taxon>Sphingomonadaceae</taxon>
        <taxon>Sphingomonas</taxon>
    </lineage>
</organism>
<dbReference type="RefSeq" id="WP_118864379.1">
    <property type="nucleotide sequence ID" value="NZ_QWLV01000005.1"/>
</dbReference>
<proteinExistence type="predicted"/>
<dbReference type="Pfam" id="PF07409">
    <property type="entry name" value="GP46"/>
    <property type="match status" value="1"/>
</dbReference>